<proteinExistence type="predicted"/>
<dbReference type="AlphaFoldDB" id="A0A0D6LPF2"/>
<dbReference type="InterPro" id="IPR043502">
    <property type="entry name" value="DNA/RNA_pol_sf"/>
</dbReference>
<organism evidence="1 2">
    <name type="scientific">Ancylostoma ceylanicum</name>
    <dbReference type="NCBI Taxonomy" id="53326"/>
    <lineage>
        <taxon>Eukaryota</taxon>
        <taxon>Metazoa</taxon>
        <taxon>Ecdysozoa</taxon>
        <taxon>Nematoda</taxon>
        <taxon>Chromadorea</taxon>
        <taxon>Rhabditida</taxon>
        <taxon>Rhabditina</taxon>
        <taxon>Rhabditomorpha</taxon>
        <taxon>Strongyloidea</taxon>
        <taxon>Ancylostomatidae</taxon>
        <taxon>Ancylostomatinae</taxon>
        <taxon>Ancylostoma</taxon>
    </lineage>
</organism>
<dbReference type="EMBL" id="KE125287">
    <property type="protein sequence ID" value="EPB69512.1"/>
    <property type="molecule type" value="Genomic_DNA"/>
</dbReference>
<dbReference type="Proteomes" id="UP000054495">
    <property type="component" value="Unassembled WGS sequence"/>
</dbReference>
<dbReference type="Gene3D" id="3.10.10.10">
    <property type="entry name" value="HIV Type 1 Reverse Transcriptase, subunit A, domain 1"/>
    <property type="match status" value="1"/>
</dbReference>
<gene>
    <name evidence="1" type="ORF">ANCCEY_11392</name>
</gene>
<keyword evidence="2" id="KW-1185">Reference proteome</keyword>
<dbReference type="SUPFAM" id="SSF56672">
    <property type="entry name" value="DNA/RNA polymerases"/>
    <property type="match status" value="1"/>
</dbReference>
<evidence type="ECO:0000313" key="2">
    <source>
        <dbReference type="Proteomes" id="UP000054495"/>
    </source>
</evidence>
<protein>
    <submittedName>
        <fullName evidence="1">Uncharacterized protein</fullName>
    </submittedName>
</protein>
<accession>A0A0D6LPF2</accession>
<reference evidence="1 2" key="1">
    <citation type="submission" date="2013-05" db="EMBL/GenBank/DDBJ databases">
        <title>Draft genome of the parasitic nematode Anyclostoma ceylanicum.</title>
        <authorList>
            <person name="Mitreva M."/>
        </authorList>
    </citation>
    <scope>NUCLEOTIDE SEQUENCE [LARGE SCALE GENOMIC DNA]</scope>
</reference>
<evidence type="ECO:0000313" key="1">
    <source>
        <dbReference type="EMBL" id="EPB69512.1"/>
    </source>
</evidence>
<name>A0A0D6LPF2_9BILA</name>
<sequence>MADQKVNILLSAPATEEVEVDSPIPVRVAETTVLHPSAETFVPCYSEVNDNTPLLLSAQSPQLSERSLMVAPAVFNAGIIRLLVSNPSSNSEVLYKDQQISSATRLVESSAGSYEESEIVIKTTTEVPPTRFRLPRIPIKFQKELDDHINKLLRAGRIVESDTPWVHNTVLVKKKDGSLRRSVTIGNDSLRSLLLGKIFGEVTEKQNHTHNGGRLW</sequence>